<dbReference type="Pfam" id="PF12838">
    <property type="entry name" value="Fer4_7"/>
    <property type="match status" value="1"/>
</dbReference>
<keyword evidence="5" id="KW-0479">Metal-binding</keyword>
<name>A0A3P3VJM8_9GAMM</name>
<keyword evidence="4" id="KW-0004">4Fe-4S</keyword>
<sequence length="100" mass="11079">MSHYLATTQDGSDWVPQYISSIDSAKCIGCGRCYKVCSRTVLDLVEFETNDDDYDDDYNDFDDDEQRMVMSVASPGDCIGCEACARVCSKNCISHAPKAL</sequence>
<dbReference type="Proteomes" id="UP000280792">
    <property type="component" value="Unassembled WGS sequence"/>
</dbReference>
<feature type="domain" description="4Fe-4S ferredoxin-type" evidence="10">
    <location>
        <begin position="68"/>
        <end position="98"/>
    </location>
</feature>
<evidence type="ECO:0000256" key="8">
    <source>
        <dbReference type="ARBA" id="ARBA00023004"/>
    </source>
</evidence>
<evidence type="ECO:0000256" key="1">
    <source>
        <dbReference type="ARBA" id="ARBA00001966"/>
    </source>
</evidence>
<dbReference type="InterPro" id="IPR014283">
    <property type="entry name" value="FdIII_4_nif"/>
</dbReference>
<dbReference type="NCBIfam" id="TIGR02936">
    <property type="entry name" value="fdxN_nitrog"/>
    <property type="match status" value="1"/>
</dbReference>
<evidence type="ECO:0000313" key="12">
    <source>
        <dbReference type="Proteomes" id="UP000280792"/>
    </source>
</evidence>
<dbReference type="GO" id="GO:0051539">
    <property type="term" value="F:4 iron, 4 sulfur cluster binding"/>
    <property type="evidence" value="ECO:0007669"/>
    <property type="project" value="UniProtKB-KW"/>
</dbReference>
<evidence type="ECO:0000313" key="11">
    <source>
        <dbReference type="EMBL" id="RRJ82920.1"/>
    </source>
</evidence>
<dbReference type="InterPro" id="IPR050572">
    <property type="entry name" value="Fe-S_Ferredoxin"/>
</dbReference>
<dbReference type="PANTHER" id="PTHR43687">
    <property type="entry name" value="ADENYLYLSULFATE REDUCTASE, BETA SUBUNIT"/>
    <property type="match status" value="1"/>
</dbReference>
<dbReference type="PROSITE" id="PS51379">
    <property type="entry name" value="4FE4S_FER_2"/>
    <property type="match status" value="2"/>
</dbReference>
<keyword evidence="3" id="KW-0813">Transport</keyword>
<dbReference type="GO" id="GO:0046872">
    <property type="term" value="F:metal ion binding"/>
    <property type="evidence" value="ECO:0007669"/>
    <property type="project" value="UniProtKB-KW"/>
</dbReference>
<keyword evidence="6" id="KW-0677">Repeat</keyword>
<gene>
    <name evidence="11" type="primary">fdxB</name>
    <name evidence="11" type="ORF">D0544_13810</name>
</gene>
<dbReference type="EMBL" id="QWEZ01000002">
    <property type="protein sequence ID" value="RRJ82920.1"/>
    <property type="molecule type" value="Genomic_DNA"/>
</dbReference>
<comment type="function">
    <text evidence="2">Ferredoxins are iron-sulfur proteins that transfer electrons in a wide variety of metabolic reactions.</text>
</comment>
<feature type="domain" description="4Fe-4S ferredoxin-type" evidence="10">
    <location>
        <begin position="18"/>
        <end position="47"/>
    </location>
</feature>
<evidence type="ECO:0000256" key="2">
    <source>
        <dbReference type="ARBA" id="ARBA00003532"/>
    </source>
</evidence>
<dbReference type="PANTHER" id="PTHR43687:SF1">
    <property type="entry name" value="FERREDOXIN III"/>
    <property type="match status" value="1"/>
</dbReference>
<dbReference type="InterPro" id="IPR017896">
    <property type="entry name" value="4Fe4S_Fe-S-bd"/>
</dbReference>
<evidence type="ECO:0000256" key="6">
    <source>
        <dbReference type="ARBA" id="ARBA00022737"/>
    </source>
</evidence>
<dbReference type="AlphaFoldDB" id="A0A3P3VJM8"/>
<dbReference type="SUPFAM" id="SSF54862">
    <property type="entry name" value="4Fe-4S ferredoxins"/>
    <property type="match status" value="1"/>
</dbReference>
<dbReference type="RefSeq" id="WP_125017111.1">
    <property type="nucleotide sequence ID" value="NZ_QWEZ01000002.1"/>
</dbReference>
<keyword evidence="7" id="KW-0249">Electron transport</keyword>
<evidence type="ECO:0000259" key="10">
    <source>
        <dbReference type="PROSITE" id="PS51379"/>
    </source>
</evidence>
<reference evidence="11 12" key="1">
    <citation type="submission" date="2018-08" db="EMBL/GenBank/DDBJ databases">
        <authorList>
            <person name="Khan S.A."/>
        </authorList>
    </citation>
    <scope>NUCLEOTIDE SEQUENCE [LARGE SCALE GENOMIC DNA]</scope>
    <source>
        <strain evidence="11 12">GTF-13</strain>
    </source>
</reference>
<evidence type="ECO:0000256" key="4">
    <source>
        <dbReference type="ARBA" id="ARBA00022485"/>
    </source>
</evidence>
<evidence type="ECO:0000256" key="9">
    <source>
        <dbReference type="ARBA" id="ARBA00023014"/>
    </source>
</evidence>
<dbReference type="Gene3D" id="3.30.70.20">
    <property type="match status" value="1"/>
</dbReference>
<protein>
    <submittedName>
        <fullName evidence="11">Ferredoxin III, nif-specific</fullName>
    </submittedName>
</protein>
<keyword evidence="9" id="KW-0411">Iron-sulfur</keyword>
<reference evidence="11 12" key="2">
    <citation type="submission" date="2018-12" db="EMBL/GenBank/DDBJ databases">
        <title>Simiduia agarivorans gen. nov., sp. nov., a marine, agarolytic bacterium isolated from shallow coastal water from Keelung, Taiwan.</title>
        <authorList>
            <person name="Shieh W.Y."/>
        </authorList>
    </citation>
    <scope>NUCLEOTIDE SEQUENCE [LARGE SCALE GENOMIC DNA]</scope>
    <source>
        <strain evidence="11 12">GTF-13</strain>
    </source>
</reference>
<comment type="cofactor">
    <cofactor evidence="1">
        <name>[4Fe-4S] cluster</name>
        <dbReference type="ChEBI" id="CHEBI:49883"/>
    </cofactor>
</comment>
<accession>A0A3P3VJM8</accession>
<evidence type="ECO:0000256" key="7">
    <source>
        <dbReference type="ARBA" id="ARBA00022982"/>
    </source>
</evidence>
<proteinExistence type="predicted"/>
<keyword evidence="8" id="KW-0408">Iron</keyword>
<organism evidence="11 12">
    <name type="scientific">Aestuariirhabdus litorea</name>
    <dbReference type="NCBI Taxonomy" id="2528527"/>
    <lineage>
        <taxon>Bacteria</taxon>
        <taxon>Pseudomonadati</taxon>
        <taxon>Pseudomonadota</taxon>
        <taxon>Gammaproteobacteria</taxon>
        <taxon>Oceanospirillales</taxon>
        <taxon>Aestuariirhabdaceae</taxon>
        <taxon>Aestuariirhabdus</taxon>
    </lineage>
</organism>
<evidence type="ECO:0000256" key="5">
    <source>
        <dbReference type="ARBA" id="ARBA00022723"/>
    </source>
</evidence>
<evidence type="ECO:0000256" key="3">
    <source>
        <dbReference type="ARBA" id="ARBA00022448"/>
    </source>
</evidence>
<keyword evidence="12" id="KW-1185">Reference proteome</keyword>
<comment type="caution">
    <text evidence="11">The sequence shown here is derived from an EMBL/GenBank/DDBJ whole genome shotgun (WGS) entry which is preliminary data.</text>
</comment>